<sequence length="184" mass="20790">MTDSETPIDLTKRTEPLGLSEISRAFRLGRTAAQRWHLPQKQKLAGGKPLREVPLLHEIAEKIGVELDPEMVGGSRPRYPVEVVLALGKALGYLDSKGKYVEEQEGTSRRWLPKHPTIDPETGRRRVYINHLTKALGVSDSAIPTALHRGSFPQPDGTDEMSRIFWWVPTANKELKKRNCSERF</sequence>
<evidence type="ECO:0000313" key="1">
    <source>
        <dbReference type="EMBL" id="AHE40210.1"/>
    </source>
</evidence>
<keyword evidence="1" id="KW-0614">Plasmid</keyword>
<accession>V9Z3Z4</accession>
<dbReference type="EMBL" id="KF602051">
    <property type="protein sequence ID" value="AHE40210.1"/>
    <property type="molecule type" value="Genomic_DNA"/>
</dbReference>
<reference evidence="1" key="1">
    <citation type="submission" date="2013-09" db="EMBL/GenBank/DDBJ databases">
        <title>Complete nucleotide sequence of Streptomyces linear plasmid pFRL6.</title>
        <authorList>
            <person name="Chen Z."/>
            <person name="Fang P."/>
            <person name="Qin Z."/>
        </authorList>
    </citation>
    <scope>NUCLEOTIDE SEQUENCE</scope>
    <source>
        <plasmid evidence="1">pFRL6</plasmid>
    </source>
</reference>
<protein>
    <submittedName>
        <fullName evidence="1">Uncharacterized protein</fullName>
    </submittedName>
</protein>
<name>V9Z3Z4_9ACTN</name>
<geneLocation type="plasmid" evidence="1">
    <name>pFRL6</name>
</geneLocation>
<dbReference type="RefSeq" id="WP_024127474.1">
    <property type="nucleotide sequence ID" value="NC_023286.1"/>
</dbReference>
<dbReference type="AlphaFoldDB" id="V9Z3Z4"/>
<organism evidence="1">
    <name type="scientific">Streptomyces sp. F12</name>
    <dbReference type="NCBI Taxonomy" id="1436084"/>
    <lineage>
        <taxon>Bacteria</taxon>
        <taxon>Bacillati</taxon>
        <taxon>Actinomycetota</taxon>
        <taxon>Actinomycetes</taxon>
        <taxon>Kitasatosporales</taxon>
        <taxon>Streptomycetaceae</taxon>
        <taxon>Streptomyces</taxon>
    </lineage>
</organism>
<gene>
    <name evidence="1" type="ORF">pFRL6_123c</name>
</gene>
<proteinExistence type="predicted"/>